<sequence length="128" mass="14036">MSMKRLFIAFASLAMVALFATSCKSDEQPTYTKTIKITPSELTIVAGKSSEPLEVKIEPEQKVRDIKWFVSDKAIADINTRTLVVKGLKEGSCTIKAVLYDADRNIEAATDLTVKVTAAETPAPEEKK</sequence>
<evidence type="ECO:0000256" key="1">
    <source>
        <dbReference type="SAM" id="SignalP"/>
    </source>
</evidence>
<gene>
    <name evidence="3" type="ORF">Tsumi_11620</name>
</gene>
<organism evidence="3 4">
    <name type="scientific">Porphyromonas miyakawae</name>
    <dbReference type="NCBI Taxonomy" id="3137470"/>
    <lineage>
        <taxon>Bacteria</taxon>
        <taxon>Pseudomonadati</taxon>
        <taxon>Bacteroidota</taxon>
        <taxon>Bacteroidia</taxon>
        <taxon>Bacteroidales</taxon>
        <taxon>Porphyromonadaceae</taxon>
        <taxon>Porphyromonas</taxon>
    </lineage>
</organism>
<evidence type="ECO:0000313" key="3">
    <source>
        <dbReference type="EMBL" id="GAB1252056.1"/>
    </source>
</evidence>
<feature type="domain" description="BIG2" evidence="2">
    <location>
        <begin position="31"/>
        <end position="109"/>
    </location>
</feature>
<name>A0ABQ0E303_9PORP</name>
<protein>
    <recommendedName>
        <fullName evidence="2">BIG2 domain-containing protein</fullName>
    </recommendedName>
</protein>
<evidence type="ECO:0000313" key="4">
    <source>
        <dbReference type="Proteomes" id="UP001628220"/>
    </source>
</evidence>
<feature type="chain" id="PRO_5046337590" description="BIG2 domain-containing protein" evidence="1">
    <location>
        <begin position="21"/>
        <end position="128"/>
    </location>
</feature>
<keyword evidence="4" id="KW-1185">Reference proteome</keyword>
<dbReference type="SMART" id="SM00635">
    <property type="entry name" value="BID_2"/>
    <property type="match status" value="1"/>
</dbReference>
<evidence type="ECO:0000259" key="2">
    <source>
        <dbReference type="SMART" id="SM00635"/>
    </source>
</evidence>
<comment type="caution">
    <text evidence="3">The sequence shown here is derived from an EMBL/GenBank/DDBJ whole genome shotgun (WGS) entry which is preliminary data.</text>
</comment>
<accession>A0ABQ0E303</accession>
<dbReference type="InterPro" id="IPR008964">
    <property type="entry name" value="Invasin/intimin_cell_adhesion"/>
</dbReference>
<dbReference type="Proteomes" id="UP001628220">
    <property type="component" value="Unassembled WGS sequence"/>
</dbReference>
<keyword evidence="1" id="KW-0732">Signal</keyword>
<feature type="signal peptide" evidence="1">
    <location>
        <begin position="1"/>
        <end position="20"/>
    </location>
</feature>
<dbReference type="SUPFAM" id="SSF49373">
    <property type="entry name" value="Invasin/intimin cell-adhesion fragments"/>
    <property type="match status" value="1"/>
</dbReference>
<dbReference type="Gene3D" id="2.60.40.1080">
    <property type="match status" value="1"/>
</dbReference>
<dbReference type="PROSITE" id="PS51257">
    <property type="entry name" value="PROKAR_LIPOPROTEIN"/>
    <property type="match status" value="1"/>
</dbReference>
<reference evidence="3 4" key="1">
    <citation type="journal article" date="2025" name="Int. J. Syst. Evol. Microbiol.">
        <title>Desulfovibrio falkowii sp. nov., Porphyromonas miyakawae sp. nov., Mediterraneibacter flintii sp. nov. and Owariibacterium komagatae gen. nov., sp. nov., isolated from human faeces.</title>
        <authorList>
            <person name="Hamaguchi T."/>
            <person name="Ohara M."/>
            <person name="Hisatomi A."/>
            <person name="Sekiguchi K."/>
            <person name="Takeda J.I."/>
            <person name="Ueyama J."/>
            <person name="Ito M."/>
            <person name="Nishiwaki H."/>
            <person name="Ogi T."/>
            <person name="Hirayama M."/>
            <person name="Ohkuma M."/>
            <person name="Sakamoto M."/>
            <person name="Ohno K."/>
        </authorList>
    </citation>
    <scope>NUCLEOTIDE SEQUENCE [LARGE SCALE GENOMIC DNA]</scope>
    <source>
        <strain evidence="3 4">13CB11C</strain>
    </source>
</reference>
<dbReference type="InterPro" id="IPR003343">
    <property type="entry name" value="Big_2"/>
</dbReference>
<proteinExistence type="predicted"/>
<dbReference type="EMBL" id="BAAFSF010000004">
    <property type="protein sequence ID" value="GAB1252056.1"/>
    <property type="molecule type" value="Genomic_DNA"/>
</dbReference>
<dbReference type="Pfam" id="PF02368">
    <property type="entry name" value="Big_2"/>
    <property type="match status" value="1"/>
</dbReference>